<gene>
    <name evidence="2" type="ORF">H3H36_15245</name>
</gene>
<name>A0A7W2EIU0_9BURK</name>
<dbReference type="AlphaFoldDB" id="A0A7W2EIU0"/>
<keyword evidence="1" id="KW-1133">Transmembrane helix</keyword>
<dbReference type="Proteomes" id="UP000566711">
    <property type="component" value="Unassembled WGS sequence"/>
</dbReference>
<reference evidence="2 3" key="1">
    <citation type="submission" date="2020-07" db="EMBL/GenBank/DDBJ databases">
        <title>Novel species isolated from subtropical streams in China.</title>
        <authorList>
            <person name="Lu H."/>
        </authorList>
    </citation>
    <scope>NUCLEOTIDE SEQUENCE [LARGE SCALE GENOMIC DNA]</scope>
    <source>
        <strain evidence="2 3">FT3S</strain>
    </source>
</reference>
<dbReference type="EMBL" id="JACEZS010000012">
    <property type="protein sequence ID" value="MBA5606713.1"/>
    <property type="molecule type" value="Genomic_DNA"/>
</dbReference>
<proteinExistence type="predicted"/>
<evidence type="ECO:0000313" key="3">
    <source>
        <dbReference type="Proteomes" id="UP000566711"/>
    </source>
</evidence>
<evidence type="ECO:0000256" key="1">
    <source>
        <dbReference type="SAM" id="Phobius"/>
    </source>
</evidence>
<keyword evidence="3" id="KW-1185">Reference proteome</keyword>
<accession>A0A7W2EIU0</accession>
<keyword evidence="1" id="KW-0812">Transmembrane</keyword>
<comment type="caution">
    <text evidence="2">The sequence shown here is derived from an EMBL/GenBank/DDBJ whole genome shotgun (WGS) entry which is preliminary data.</text>
</comment>
<evidence type="ECO:0000313" key="2">
    <source>
        <dbReference type="EMBL" id="MBA5606713.1"/>
    </source>
</evidence>
<feature type="transmembrane region" description="Helical" evidence="1">
    <location>
        <begin position="15"/>
        <end position="41"/>
    </location>
</feature>
<dbReference type="RefSeq" id="WP_182218939.1">
    <property type="nucleotide sequence ID" value="NZ_JACEZS010000012.1"/>
</dbReference>
<organism evidence="2 3">
    <name type="scientific">Rugamonas fusca</name>
    <dbReference type="NCBI Taxonomy" id="2758568"/>
    <lineage>
        <taxon>Bacteria</taxon>
        <taxon>Pseudomonadati</taxon>
        <taxon>Pseudomonadota</taxon>
        <taxon>Betaproteobacteria</taxon>
        <taxon>Burkholderiales</taxon>
        <taxon>Oxalobacteraceae</taxon>
        <taxon>Telluria group</taxon>
        <taxon>Rugamonas</taxon>
    </lineage>
</organism>
<keyword evidence="1" id="KW-0472">Membrane</keyword>
<sequence length="160" mass="16184">MNAPHFQRIRAMRRAAGIGIVTAIFLLVALAGLGVAIVSVVTSQQAGATQDQQGARAYQAARAGLEWALWRALRSGAGAGPSASLGCPKAAGAGYTFALPANTTLSAFSVTITCGANAGLAGGTEHFWIRATACNQPGASGCPNASKGPDYAQRVVEAQL</sequence>
<protein>
    <submittedName>
        <fullName evidence="2">Agglutinin biogenesis protein MshP</fullName>
    </submittedName>
</protein>